<feature type="domain" description="D-isomer specific 2-hydroxyacid dehydrogenase NAD-binding" evidence="3">
    <location>
        <begin position="18"/>
        <end position="114"/>
    </location>
</feature>
<protein>
    <submittedName>
        <fullName evidence="4">(S)-sulfolactate dehydrogenase</fullName>
        <ecNumber evidence="4">1.1.1.310</ecNumber>
    </submittedName>
</protein>
<dbReference type="InterPro" id="IPR036291">
    <property type="entry name" value="NAD(P)-bd_dom_sf"/>
</dbReference>
<evidence type="ECO:0000259" key="3">
    <source>
        <dbReference type="Pfam" id="PF02826"/>
    </source>
</evidence>
<dbReference type="PANTHER" id="PTHR43333:SF1">
    <property type="entry name" value="D-ISOMER SPECIFIC 2-HYDROXYACID DEHYDROGENASE NAD-BINDING DOMAIN-CONTAINING PROTEIN"/>
    <property type="match status" value="1"/>
</dbReference>
<evidence type="ECO:0000256" key="1">
    <source>
        <dbReference type="ARBA" id="ARBA00023002"/>
    </source>
</evidence>
<dbReference type="GO" id="GO:0051287">
    <property type="term" value="F:NAD binding"/>
    <property type="evidence" value="ECO:0007669"/>
    <property type="project" value="InterPro"/>
</dbReference>
<comment type="caution">
    <text evidence="4">The sequence shown here is derived from an EMBL/GenBank/DDBJ whole genome shotgun (WGS) entry which is preliminary data.</text>
</comment>
<dbReference type="Gene3D" id="3.40.50.720">
    <property type="entry name" value="NAD(P)-binding Rossmann-like Domain"/>
    <property type="match status" value="2"/>
</dbReference>
<dbReference type="PROSITE" id="PS00670">
    <property type="entry name" value="D_2_HYDROXYACID_DH_2"/>
    <property type="match status" value="1"/>
</dbReference>
<dbReference type="PROSITE" id="PS00671">
    <property type="entry name" value="D_2_HYDROXYACID_DH_3"/>
    <property type="match status" value="1"/>
</dbReference>
<evidence type="ECO:0000313" key="4">
    <source>
        <dbReference type="EMBL" id="PQM46210.1"/>
    </source>
</evidence>
<dbReference type="InterPro" id="IPR029753">
    <property type="entry name" value="D-isomer_DH_CS"/>
</dbReference>
<dbReference type="Pfam" id="PF02826">
    <property type="entry name" value="2-Hacid_dh_C"/>
    <property type="match status" value="1"/>
</dbReference>
<dbReference type="AlphaFoldDB" id="A0A2S8BHP9"/>
<sequence>MGATVLHTSTGDDGRPGWRRLPELLAGSDIVSLHLPLTAATHSLLDRAALAAMKPGAVLVNTSRGPIVDERALVEALREGRLAAAGLDVFAVEPLPADHPLLGLDNVVLTPHVSWYTADTMARYLEIAIDNCRRLRDGKTLAHVVNAADRRP</sequence>
<dbReference type="PANTHER" id="PTHR43333">
    <property type="entry name" value="2-HACID_DH_C DOMAIN-CONTAINING PROTEIN"/>
    <property type="match status" value="1"/>
</dbReference>
<keyword evidence="2" id="KW-0520">NAD</keyword>
<dbReference type="SUPFAM" id="SSF51735">
    <property type="entry name" value="NAD(P)-binding Rossmann-fold domains"/>
    <property type="match status" value="1"/>
</dbReference>
<organism evidence="4 5">
    <name type="scientific">Mycobacterium talmoniae</name>
    <dbReference type="NCBI Taxonomy" id="1858794"/>
    <lineage>
        <taxon>Bacteria</taxon>
        <taxon>Bacillati</taxon>
        <taxon>Actinomycetota</taxon>
        <taxon>Actinomycetes</taxon>
        <taxon>Mycobacteriales</taxon>
        <taxon>Mycobacteriaceae</taxon>
        <taxon>Mycobacterium</taxon>
    </lineage>
</organism>
<dbReference type="Proteomes" id="UP000238296">
    <property type="component" value="Unassembled WGS sequence"/>
</dbReference>
<keyword evidence="1 4" id="KW-0560">Oxidoreductase</keyword>
<proteinExistence type="predicted"/>
<accession>A0A2S8BHP9</accession>
<dbReference type="EMBL" id="PPEA01000528">
    <property type="protein sequence ID" value="PQM46210.1"/>
    <property type="molecule type" value="Genomic_DNA"/>
</dbReference>
<dbReference type="GO" id="GO:0102155">
    <property type="term" value="F:S-sulfolactate dehydrogenase activity"/>
    <property type="evidence" value="ECO:0007669"/>
    <property type="project" value="UniProtKB-EC"/>
</dbReference>
<reference evidence="4 5" key="1">
    <citation type="journal article" date="2017" name="Int. J. Syst. Evol. Microbiol.">
        <title>Mycobacterium talmoniae sp. nov., a slowly growing mycobacterium isolated from human respiratory samples.</title>
        <authorList>
            <person name="Davidson R.M."/>
            <person name="DeGroote M.A."/>
            <person name="Marola J.L."/>
            <person name="Buss S."/>
            <person name="Jones V."/>
            <person name="McNeil M.R."/>
            <person name="Freifeld A.G."/>
            <person name="Elaine Epperson L."/>
            <person name="Hasan N.A."/>
            <person name="Jackson M."/>
            <person name="Iwen P.C."/>
            <person name="Salfinger M."/>
            <person name="Strong M."/>
        </authorList>
    </citation>
    <scope>NUCLEOTIDE SEQUENCE [LARGE SCALE GENOMIC DNA]</scope>
    <source>
        <strain evidence="4 5">ATCC BAA-2683</strain>
    </source>
</reference>
<name>A0A2S8BHP9_9MYCO</name>
<gene>
    <name evidence="4" type="primary">slcC</name>
    <name evidence="4" type="ORF">C1Y40_03614</name>
</gene>
<evidence type="ECO:0000313" key="5">
    <source>
        <dbReference type="Proteomes" id="UP000238296"/>
    </source>
</evidence>
<dbReference type="InterPro" id="IPR006140">
    <property type="entry name" value="D-isomer_DH_NAD-bd"/>
</dbReference>
<dbReference type="EC" id="1.1.1.310" evidence="4"/>
<evidence type="ECO:0000256" key="2">
    <source>
        <dbReference type="ARBA" id="ARBA00023027"/>
    </source>
</evidence>